<dbReference type="InterPro" id="IPR037914">
    <property type="entry name" value="SpoVT-AbrB_sf"/>
</dbReference>
<keyword evidence="2" id="KW-0238">DNA-binding</keyword>
<organism evidence="2">
    <name type="scientific">Candidatus Electrothrix aestuarii</name>
    <dbReference type="NCBI Taxonomy" id="3062594"/>
    <lineage>
        <taxon>Bacteria</taxon>
        <taxon>Pseudomonadati</taxon>
        <taxon>Thermodesulfobacteriota</taxon>
        <taxon>Desulfobulbia</taxon>
        <taxon>Desulfobulbales</taxon>
        <taxon>Desulfobulbaceae</taxon>
        <taxon>Candidatus Electrothrix</taxon>
    </lineage>
</organism>
<reference evidence="2" key="2">
    <citation type="submission" date="2024-06" db="EMBL/GenBank/DDBJ databases">
        <authorList>
            <person name="Plum-Jensen L.E."/>
            <person name="Schramm A."/>
            <person name="Marshall I.P.G."/>
        </authorList>
    </citation>
    <scope>NUCLEOTIDE SEQUENCE</scope>
    <source>
        <strain evidence="2">Rat1</strain>
    </source>
</reference>
<protein>
    <submittedName>
        <fullName evidence="2">AbrB/MazE/SpoVT family DNA-binding domain-containing protein</fullName>
    </submittedName>
</protein>
<accession>A0AAU8LVG4</accession>
<dbReference type="AlphaFoldDB" id="A0AAU8LVG4"/>
<gene>
    <name evidence="2" type="ORF">Q3M24_00455</name>
</gene>
<evidence type="ECO:0000259" key="1">
    <source>
        <dbReference type="SMART" id="SM00966"/>
    </source>
</evidence>
<sequence length="87" mass="10137">MEKNLRKKTVKIVPIGNSQGIRLPKEVLRKYGFVDSLILEETETGLFLRKQENNKLSWEETYKAMSEEQEDWSDFNVTVADGLEEES</sequence>
<name>A0AAU8LVG4_9BACT</name>
<dbReference type="KEGG" id="eaj:Q3M24_00455"/>
<dbReference type="Gene3D" id="2.10.260.10">
    <property type="match status" value="1"/>
</dbReference>
<reference evidence="2" key="1">
    <citation type="journal article" date="2024" name="Syst. Appl. Microbiol.">
        <title>First single-strain enrichments of Electrothrix cable bacteria, description of E. aestuarii sp. nov. and E. rattekaaiensis sp. nov., and proposal of a cable bacteria taxonomy following the rules of the SeqCode.</title>
        <authorList>
            <person name="Plum-Jensen L.E."/>
            <person name="Schramm A."/>
            <person name="Marshall I.P.G."/>
        </authorList>
    </citation>
    <scope>NUCLEOTIDE SEQUENCE</scope>
    <source>
        <strain evidence="2">Rat1</strain>
    </source>
</reference>
<dbReference type="Pfam" id="PF04014">
    <property type="entry name" value="MazE_antitoxin"/>
    <property type="match status" value="1"/>
</dbReference>
<dbReference type="SMART" id="SM00966">
    <property type="entry name" value="SpoVT_AbrB"/>
    <property type="match status" value="1"/>
</dbReference>
<dbReference type="GO" id="GO:0003677">
    <property type="term" value="F:DNA binding"/>
    <property type="evidence" value="ECO:0007669"/>
    <property type="project" value="UniProtKB-KW"/>
</dbReference>
<proteinExistence type="predicted"/>
<dbReference type="EMBL" id="CP159373">
    <property type="protein sequence ID" value="XCN73267.1"/>
    <property type="molecule type" value="Genomic_DNA"/>
</dbReference>
<dbReference type="InterPro" id="IPR007159">
    <property type="entry name" value="SpoVT-AbrB_dom"/>
</dbReference>
<feature type="domain" description="SpoVT-AbrB" evidence="1">
    <location>
        <begin position="13"/>
        <end position="56"/>
    </location>
</feature>
<dbReference type="SUPFAM" id="SSF89447">
    <property type="entry name" value="AbrB/MazE/MraZ-like"/>
    <property type="match status" value="1"/>
</dbReference>
<evidence type="ECO:0000313" key="2">
    <source>
        <dbReference type="EMBL" id="XCN73267.1"/>
    </source>
</evidence>